<sequence length="154" mass="17584">MNTLIWYIRWCNRVKFTGQGGQIRPQQMERRRIWDLEPKSKLVLGLLVAISLAMFIAGAIMLAIGIHKANICGNCMKPGPIPSSSLPTAIFSSSYTQEFQWSNDLLNPSSKLFLDTTEKIIKNIKEAFHPNRRKRYMTQLAVQEPLNIAVTKFM</sequence>
<keyword evidence="2" id="KW-1185">Reference proteome</keyword>
<evidence type="ECO:0000313" key="2">
    <source>
        <dbReference type="Proteomes" id="UP000095283"/>
    </source>
</evidence>
<evidence type="ECO:0000256" key="1">
    <source>
        <dbReference type="SAM" id="Phobius"/>
    </source>
</evidence>
<dbReference type="WBParaSite" id="Hba_12867">
    <property type="protein sequence ID" value="Hba_12867"/>
    <property type="gene ID" value="Hba_12867"/>
</dbReference>
<evidence type="ECO:0000313" key="3">
    <source>
        <dbReference type="WBParaSite" id="Hba_12867"/>
    </source>
</evidence>
<keyword evidence="1" id="KW-0472">Membrane</keyword>
<dbReference type="Proteomes" id="UP000095283">
    <property type="component" value="Unplaced"/>
</dbReference>
<protein>
    <submittedName>
        <fullName evidence="3">SEA domain-containing protein</fullName>
    </submittedName>
</protein>
<reference evidence="3" key="1">
    <citation type="submission" date="2016-11" db="UniProtKB">
        <authorList>
            <consortium name="WormBaseParasite"/>
        </authorList>
    </citation>
    <scope>IDENTIFICATION</scope>
</reference>
<name>A0A1I7X608_HETBA</name>
<accession>A0A1I7X608</accession>
<keyword evidence="1" id="KW-0812">Transmembrane</keyword>
<keyword evidence="1" id="KW-1133">Transmembrane helix</keyword>
<feature type="transmembrane region" description="Helical" evidence="1">
    <location>
        <begin position="42"/>
        <end position="66"/>
    </location>
</feature>
<proteinExistence type="predicted"/>
<dbReference type="AlphaFoldDB" id="A0A1I7X608"/>
<organism evidence="2 3">
    <name type="scientific">Heterorhabditis bacteriophora</name>
    <name type="common">Entomopathogenic nematode worm</name>
    <dbReference type="NCBI Taxonomy" id="37862"/>
    <lineage>
        <taxon>Eukaryota</taxon>
        <taxon>Metazoa</taxon>
        <taxon>Ecdysozoa</taxon>
        <taxon>Nematoda</taxon>
        <taxon>Chromadorea</taxon>
        <taxon>Rhabditida</taxon>
        <taxon>Rhabditina</taxon>
        <taxon>Rhabditomorpha</taxon>
        <taxon>Strongyloidea</taxon>
        <taxon>Heterorhabditidae</taxon>
        <taxon>Heterorhabditis</taxon>
    </lineage>
</organism>